<evidence type="ECO:0000259" key="1">
    <source>
        <dbReference type="Pfam" id="PF00117"/>
    </source>
</evidence>
<dbReference type="InterPro" id="IPR029062">
    <property type="entry name" value="Class_I_gatase-like"/>
</dbReference>
<dbReference type="Pfam" id="PF00117">
    <property type="entry name" value="GATase"/>
    <property type="match status" value="1"/>
</dbReference>
<proteinExistence type="predicted"/>
<dbReference type="Gene3D" id="3.40.50.880">
    <property type="match status" value="1"/>
</dbReference>
<reference evidence="2 3" key="1">
    <citation type="submission" date="2020-01" db="EMBL/GenBank/DDBJ databases">
        <title>Complete genome sequence of Chitinophaga sp. H33E-04 isolated from quinoa roots.</title>
        <authorList>
            <person name="Weon H.-Y."/>
            <person name="Lee S.A."/>
        </authorList>
    </citation>
    <scope>NUCLEOTIDE SEQUENCE [LARGE SCALE GENOMIC DNA]</scope>
    <source>
        <strain evidence="2 3">H33E-04</strain>
    </source>
</reference>
<dbReference type="EMBL" id="CP048113">
    <property type="protein sequence ID" value="QHS59892.1"/>
    <property type="molecule type" value="Genomic_DNA"/>
</dbReference>
<dbReference type="KEGG" id="chih:GWR21_09905"/>
<dbReference type="SUPFAM" id="SSF52317">
    <property type="entry name" value="Class I glutamine amidotransferase-like"/>
    <property type="match status" value="1"/>
</dbReference>
<evidence type="ECO:0000313" key="2">
    <source>
        <dbReference type="EMBL" id="QHS59892.1"/>
    </source>
</evidence>
<organism evidence="2 3">
    <name type="scientific">Chitinophaga agri</name>
    <dbReference type="NCBI Taxonomy" id="2703787"/>
    <lineage>
        <taxon>Bacteria</taxon>
        <taxon>Pseudomonadati</taxon>
        <taxon>Bacteroidota</taxon>
        <taxon>Chitinophagia</taxon>
        <taxon>Chitinophagales</taxon>
        <taxon>Chitinophagaceae</taxon>
        <taxon>Chitinophaga</taxon>
    </lineage>
</organism>
<accession>A0A6B9ZBV8</accession>
<dbReference type="PROSITE" id="PS51273">
    <property type="entry name" value="GATASE_TYPE_1"/>
    <property type="match status" value="1"/>
</dbReference>
<keyword evidence="3" id="KW-1185">Reference proteome</keyword>
<sequence>MSPNKQQWKVAVLDMYEQVPNEGMRCIREILTGYAEKHQLDMVFHEYEVRIAQQIPDLSYDIYISTGGPGSPLDSEGSEWEARYFQLMHDLRQWNQTAADKKQILLICHSFQLMCRHLKLGNVCRRRSPAFGVFPVHKTSAGEGELVFSELPEPYFIVDSRNWQVIELDQQQLTATGAQVLAIEKERPHVPLERATMAIRFSDYCIGTQFHPEADATGMRMYLMQQEKKNQVITNYGAEKYYSMLEQLSDPDKIMLTHDEFIPAFLNNAIFKQSVSGNNIEV</sequence>
<evidence type="ECO:0000313" key="3">
    <source>
        <dbReference type="Proteomes" id="UP000476411"/>
    </source>
</evidence>
<name>A0A6B9ZBV8_9BACT</name>
<feature type="domain" description="Glutamine amidotransferase" evidence="1">
    <location>
        <begin position="27"/>
        <end position="226"/>
    </location>
</feature>
<dbReference type="AlphaFoldDB" id="A0A6B9ZBV8"/>
<dbReference type="InterPro" id="IPR017926">
    <property type="entry name" value="GATASE"/>
</dbReference>
<gene>
    <name evidence="2" type="ORF">GWR21_09905</name>
</gene>
<protein>
    <submittedName>
        <fullName evidence="2">GMP synthase</fullName>
    </submittedName>
</protein>
<dbReference type="Proteomes" id="UP000476411">
    <property type="component" value="Chromosome"/>
</dbReference>
<dbReference type="RefSeq" id="WP_162331587.1">
    <property type="nucleotide sequence ID" value="NZ_CP048113.1"/>
</dbReference>